<dbReference type="AlphaFoldDB" id="A0A560MH84"/>
<keyword evidence="3" id="KW-0378">Hydrolase</keyword>
<evidence type="ECO:0000256" key="7">
    <source>
        <dbReference type="ARBA" id="ARBA00023316"/>
    </source>
</evidence>
<feature type="transmembrane region" description="Helical" evidence="12">
    <location>
        <begin position="326"/>
        <end position="344"/>
    </location>
</feature>
<keyword evidence="7" id="KW-0961">Cell wall biogenesis/degradation</keyword>
<comment type="caution">
    <text evidence="13">The sequence shown here is derived from an EMBL/GenBank/DDBJ whole genome shotgun (WGS) entry which is preliminary data.</text>
</comment>
<dbReference type="EMBL" id="VITY01000001">
    <property type="protein sequence ID" value="TWC06747.1"/>
    <property type="molecule type" value="Genomic_DNA"/>
</dbReference>
<protein>
    <recommendedName>
        <fullName evidence="11">Endo-1,3-beta-glucanase btgC</fullName>
    </recommendedName>
    <alternativeName>
        <fullName evidence="10">Laminarinase btgC</fullName>
    </alternativeName>
</protein>
<comment type="function">
    <text evidence="9">Glucanases play a role in cell expansion during growth, in cell-cell fusion during mating, and in spore release during sporulation. This enzyme may be involved in beta-glucan degradation. Active on laminarin and lichenan.</text>
</comment>
<dbReference type="Gene3D" id="3.20.20.80">
    <property type="entry name" value="Glycosidases"/>
    <property type="match status" value="1"/>
</dbReference>
<evidence type="ECO:0000256" key="9">
    <source>
        <dbReference type="ARBA" id="ARBA00037649"/>
    </source>
</evidence>
<evidence type="ECO:0000256" key="10">
    <source>
        <dbReference type="ARBA" id="ARBA00042373"/>
    </source>
</evidence>
<keyword evidence="2" id="KW-1003">Cell membrane</keyword>
<dbReference type="SUPFAM" id="SSF51445">
    <property type="entry name" value="(Trans)glycosidases"/>
    <property type="match status" value="1"/>
</dbReference>
<evidence type="ECO:0000256" key="1">
    <source>
        <dbReference type="ARBA" id="ARBA00004236"/>
    </source>
</evidence>
<dbReference type="GO" id="GO:0016787">
    <property type="term" value="F:hydrolase activity"/>
    <property type="evidence" value="ECO:0007669"/>
    <property type="project" value="UniProtKB-KW"/>
</dbReference>
<dbReference type="GO" id="GO:0005886">
    <property type="term" value="C:plasma membrane"/>
    <property type="evidence" value="ECO:0007669"/>
    <property type="project" value="UniProtKB-SubCell"/>
</dbReference>
<dbReference type="PANTHER" id="PTHR16631:SF17">
    <property type="entry name" value="GLUCAN ENDO-1,3-BETA-GLUCOSIDASE BTGC"/>
    <property type="match status" value="1"/>
</dbReference>
<evidence type="ECO:0000313" key="14">
    <source>
        <dbReference type="Proteomes" id="UP000321304"/>
    </source>
</evidence>
<evidence type="ECO:0000256" key="6">
    <source>
        <dbReference type="ARBA" id="ARBA00023277"/>
    </source>
</evidence>
<evidence type="ECO:0000256" key="11">
    <source>
        <dbReference type="ARBA" id="ARBA00043078"/>
    </source>
</evidence>
<keyword evidence="14" id="KW-1185">Reference proteome</keyword>
<reference evidence="13 14" key="1">
    <citation type="submission" date="2019-06" db="EMBL/GenBank/DDBJ databases">
        <title>Genomic Encyclopedia of Type Strains, Phase IV (KMG-V): Genome sequencing to study the core and pangenomes of soil and plant-associated prokaryotes.</title>
        <authorList>
            <person name="Whitman W."/>
        </authorList>
    </citation>
    <scope>NUCLEOTIDE SEQUENCE [LARGE SCALE GENOMIC DNA]</scope>
    <source>
        <strain evidence="13 14">BR 10355</strain>
    </source>
</reference>
<keyword evidence="12" id="KW-0812">Transmembrane</keyword>
<comment type="subcellular location">
    <subcellularLocation>
        <location evidence="1">Cell membrane</location>
    </subcellularLocation>
</comment>
<dbReference type="InterPro" id="IPR050732">
    <property type="entry name" value="Beta-glucan_modifiers"/>
</dbReference>
<proteinExistence type="predicted"/>
<keyword evidence="6" id="KW-0119">Carbohydrate metabolism</keyword>
<dbReference type="OrthoDB" id="9806824at2"/>
<gene>
    <name evidence="13" type="ORF">FBZ93_10134</name>
</gene>
<evidence type="ECO:0000256" key="12">
    <source>
        <dbReference type="SAM" id="Phobius"/>
    </source>
</evidence>
<evidence type="ECO:0000256" key="3">
    <source>
        <dbReference type="ARBA" id="ARBA00022801"/>
    </source>
</evidence>
<keyword evidence="5" id="KW-0325">Glycoprotein</keyword>
<keyword evidence="12" id="KW-1133">Transmembrane helix</keyword>
<keyword evidence="8" id="KW-0624">Polysaccharide degradation</keyword>
<evidence type="ECO:0000256" key="5">
    <source>
        <dbReference type="ARBA" id="ARBA00023180"/>
    </source>
</evidence>
<dbReference type="RefSeq" id="WP_146983977.1">
    <property type="nucleotide sequence ID" value="NZ_VITY01000001.1"/>
</dbReference>
<feature type="transmembrane region" description="Helical" evidence="12">
    <location>
        <begin position="430"/>
        <end position="451"/>
    </location>
</feature>
<organism evidence="13 14">
    <name type="scientific">Bradyrhizobium macuxiense</name>
    <dbReference type="NCBI Taxonomy" id="1755647"/>
    <lineage>
        <taxon>Bacteria</taxon>
        <taxon>Pseudomonadati</taxon>
        <taxon>Pseudomonadota</taxon>
        <taxon>Alphaproteobacteria</taxon>
        <taxon>Hyphomicrobiales</taxon>
        <taxon>Nitrobacteraceae</taxon>
        <taxon>Bradyrhizobium</taxon>
    </lineage>
</organism>
<dbReference type="GO" id="GO:0071555">
    <property type="term" value="P:cell wall organization"/>
    <property type="evidence" value="ECO:0007669"/>
    <property type="project" value="UniProtKB-KW"/>
</dbReference>
<evidence type="ECO:0000256" key="8">
    <source>
        <dbReference type="ARBA" id="ARBA00023326"/>
    </source>
</evidence>
<sequence>MEPISLRTPLALLLISLAVIASVWWWLATPITLARAPIDPAAKLQCVSYTPFRGAQTPLDPTTQIPVEQIEQDLADLAKVTDCVRTYSIENGLDQVPGVAAKVGLKVMQGIWLSSNRFKNLQQIAIAVRLAKEYPGVVTSLIVGNEVLLRGEMTAADLAGNIRAVKASAGNIPVTYADVWEYWVKNREIYDAVDFITIHILPYWEDIPVKAKYAAAHVDEIRKRMAVTFPGKEILIGETGWPSQGRMREGALPSRTNQARVVSEILDLARREGFRVNLIEAYDQPWKRMLEGTVGGNWGLFDSVKRQVKYPPGVAITNYPDWKLQMAGGMALSVATFLVAWLTLRRRPWTPRPSAWIAVGISATTAGTLLGIAGDKIYYESYGTSGFLHWGVLLAAAILAPLLTAHALIAGRSLPTFLELIGPRDYRGKGAIGALLAIVLAIITVIAAETALGFTFDPRYRDFPYASLTMAVVPFALLTMLNRPKEGSRPLAESVFAGLLAIAALYTIYNEGTINWQSDWTCVMYLLLSATLWRARAAQNPG</sequence>
<dbReference type="GO" id="GO:0000272">
    <property type="term" value="P:polysaccharide catabolic process"/>
    <property type="evidence" value="ECO:0007669"/>
    <property type="project" value="UniProtKB-KW"/>
</dbReference>
<name>A0A560MH84_9BRAD</name>
<evidence type="ECO:0000256" key="4">
    <source>
        <dbReference type="ARBA" id="ARBA00023136"/>
    </source>
</evidence>
<dbReference type="STRING" id="1755647.AS156_39830"/>
<dbReference type="PANTHER" id="PTHR16631">
    <property type="entry name" value="GLUCAN 1,3-BETA-GLUCOSIDASE"/>
    <property type="match status" value="1"/>
</dbReference>
<keyword evidence="4 12" id="KW-0472">Membrane</keyword>
<feature type="transmembrane region" description="Helical" evidence="12">
    <location>
        <begin position="386"/>
        <end position="409"/>
    </location>
</feature>
<feature type="transmembrane region" description="Helical" evidence="12">
    <location>
        <begin position="356"/>
        <end position="374"/>
    </location>
</feature>
<evidence type="ECO:0000256" key="2">
    <source>
        <dbReference type="ARBA" id="ARBA00022475"/>
    </source>
</evidence>
<dbReference type="Proteomes" id="UP000321304">
    <property type="component" value="Unassembled WGS sequence"/>
</dbReference>
<feature type="transmembrane region" description="Helical" evidence="12">
    <location>
        <begin position="463"/>
        <end position="481"/>
    </location>
</feature>
<accession>A0A560MH84</accession>
<evidence type="ECO:0000313" key="13">
    <source>
        <dbReference type="EMBL" id="TWC06747.1"/>
    </source>
</evidence>
<feature type="transmembrane region" description="Helical" evidence="12">
    <location>
        <begin position="490"/>
        <end position="508"/>
    </location>
</feature>
<dbReference type="InterPro" id="IPR017853">
    <property type="entry name" value="GH"/>
</dbReference>